<organism evidence="2 3">
    <name type="scientific">Didymodactylos carnosus</name>
    <dbReference type="NCBI Taxonomy" id="1234261"/>
    <lineage>
        <taxon>Eukaryota</taxon>
        <taxon>Metazoa</taxon>
        <taxon>Spiralia</taxon>
        <taxon>Gnathifera</taxon>
        <taxon>Rotifera</taxon>
        <taxon>Eurotatoria</taxon>
        <taxon>Bdelloidea</taxon>
        <taxon>Philodinida</taxon>
        <taxon>Philodinidae</taxon>
        <taxon>Didymodactylos</taxon>
    </lineage>
</organism>
<reference evidence="2" key="1">
    <citation type="submission" date="2021-02" db="EMBL/GenBank/DDBJ databases">
        <authorList>
            <person name="Nowell W R."/>
        </authorList>
    </citation>
    <scope>NUCLEOTIDE SEQUENCE</scope>
</reference>
<dbReference type="Proteomes" id="UP000681722">
    <property type="component" value="Unassembled WGS sequence"/>
</dbReference>
<sequence>MSEVTLAKSTMVDYHRQSETTCEMINNVLESMFYDQLPSTKTQTIATSYSLLANLDRLLTNYLTFSLLNYSRSIGAENETTTQDTSSATTSLLSLTVNQMLKPLIYMSINTIEHILNYIYQYNDLLTPKILHHLFTLLFYTSINKQSAYHMKTKWFNETADTVFIHVLFQFFKASYEMFDENTLEMITNYLERLFMCEEQQNETIKGKRTAEESSPTVTQSIAEQNVSCNRLYLNSLITILNRFITDNFYMINGPLNCHSKLLNYYLKIDFTNASVSKKTVLIKTSITPAAAQMNNLPTSLNPKSTSKHNGLRENCVRQLVIFMTKLIRSQQDNMNDIASTTEHTLQEQQQRKRFKRYDGSEASDDLQESNMEEKEQNLLVATSEQQEQLTYQFSTSEERCTLILHFPRVYTIKNIVISTFAQIAINQWGAAGTVGLGIGGSVANNFITDGAYENTPNTRMINNSQSPSAVSVEISKDGHYFVPCGVPLLTYGLQTIDISLTQLEIVKKVRLNLYKPYDHDTIGLQQISCCGYCAYDQQSLIQQCLSYPALTSTVYGVSQPHSNKQKSSKSSVITPTWSSYDTESKMMYSSFIKASQQQRQQSQIDNSSIQTMCTSDELRSCLNWLNLLHVCIYRQQQGENYEQFLSSISDEFLYVCCCLLNNNIDINNEMLIERILIHLGNYCCTSEKLLYMYDLLFDISMKKEPMIINRITYIMNELKSDNYIIYLLKKLVSSNIDDIPSQILHTFACILWRHDKNDEFNELLTISQTLTEKCFNHLMSSMISLSVSQSVGWILCAFGRLYPKLLIEKLIQLQQSSVSVLFELLKYLSQSIAFLNEFIQTDLFSQLVQHLHSHIQYIIDANYRDLNENLINNGLDYFIEAKSSINTSSSERASKQTLTSYSKQDDQQSQSSWDYVHFILYVDNQPRQFIVPKHLHLRELLLSFNCRSSDEYSADVLRFCFHNHILPAYSTTIINSDKKIIQIEENEQKEKEKDDQQHSLSSDKDYSTLLDIFISHDGLKILAQYFSAHYPIIQCFDDGLNMSFDKIDFSSLLTSSSTPANISCADMPHYVFITFSIFLRLPNYAKEMLKNRSLACTIIRLMLGQQQSTDQQQFDMRQLSKLPFETLSTLLKNASSKLLNDIFRSNILLLLLSCLSSITRHPHRKQIKKQMIHEDDSTIQTTIYEEDSDADENDINNLTIVNHSQHVAESTNIHHPSQTNQSFWAKGTGFGT</sequence>
<evidence type="ECO:0000256" key="1">
    <source>
        <dbReference type="SAM" id="MobiDB-lite"/>
    </source>
</evidence>
<feature type="region of interest" description="Disordered" evidence="1">
    <location>
        <begin position="343"/>
        <end position="374"/>
    </location>
</feature>
<comment type="caution">
    <text evidence="2">The sequence shown here is derived from an EMBL/GenBank/DDBJ whole genome shotgun (WGS) entry which is preliminary data.</text>
</comment>
<proteinExistence type="predicted"/>
<protein>
    <submittedName>
        <fullName evidence="2">Uncharacterized protein</fullName>
    </submittedName>
</protein>
<accession>A0A8S2SNW4</accession>
<feature type="compositionally biased region" description="Polar residues" evidence="1">
    <location>
        <begin position="1213"/>
        <end position="1224"/>
    </location>
</feature>
<name>A0A8S2SNW4_9BILA</name>
<dbReference type="OrthoDB" id="10055456at2759"/>
<dbReference type="EMBL" id="CAJOBC010061755">
    <property type="protein sequence ID" value="CAF4212204.1"/>
    <property type="molecule type" value="Genomic_DNA"/>
</dbReference>
<dbReference type="AlphaFoldDB" id="A0A8S2SNW4"/>
<feature type="region of interest" description="Disordered" evidence="1">
    <location>
        <begin position="1213"/>
        <end position="1233"/>
    </location>
</feature>
<evidence type="ECO:0000313" key="3">
    <source>
        <dbReference type="Proteomes" id="UP000681722"/>
    </source>
</evidence>
<evidence type="ECO:0000313" key="2">
    <source>
        <dbReference type="EMBL" id="CAF4212204.1"/>
    </source>
</evidence>
<feature type="non-terminal residue" evidence="2">
    <location>
        <position position="1"/>
    </location>
</feature>
<gene>
    <name evidence="2" type="ORF">SRO942_LOCUS31299</name>
</gene>